<proteinExistence type="predicted"/>
<reference evidence="1 2" key="1">
    <citation type="submission" date="2018-07" db="EMBL/GenBank/DDBJ databases">
        <title>Genomic Encyclopedia of Type Strains, Phase IV (KMG-IV): sequencing the most valuable type-strain genomes for metagenomic binning, comparative biology and taxonomic classification.</title>
        <authorList>
            <person name="Goeker M."/>
        </authorList>
    </citation>
    <scope>NUCLEOTIDE SEQUENCE [LARGE SCALE GENOMIC DNA]</scope>
    <source>
        <strain evidence="1 2">DSM 101478</strain>
    </source>
</reference>
<gene>
    <name evidence="1" type="ORF">C8D94_102230</name>
</gene>
<keyword evidence="2" id="KW-1185">Reference proteome</keyword>
<dbReference type="EMBL" id="QRAO01000002">
    <property type="protein sequence ID" value="RDK87051.1"/>
    <property type="molecule type" value="Genomic_DNA"/>
</dbReference>
<evidence type="ECO:0000313" key="2">
    <source>
        <dbReference type="Proteomes" id="UP000255317"/>
    </source>
</evidence>
<evidence type="ECO:0000313" key="1">
    <source>
        <dbReference type="EMBL" id="RDK87051.1"/>
    </source>
</evidence>
<organism evidence="1 2">
    <name type="scientific">Marinirhabdus gelatinilytica</name>
    <dbReference type="NCBI Taxonomy" id="1703343"/>
    <lineage>
        <taxon>Bacteria</taxon>
        <taxon>Pseudomonadati</taxon>
        <taxon>Bacteroidota</taxon>
        <taxon>Flavobacteriia</taxon>
        <taxon>Flavobacteriales</taxon>
        <taxon>Flavobacteriaceae</taxon>
    </lineage>
</organism>
<comment type="caution">
    <text evidence="1">The sequence shown here is derived from an EMBL/GenBank/DDBJ whole genome shotgun (WGS) entry which is preliminary data.</text>
</comment>
<name>A0A370QFA9_9FLAO</name>
<dbReference type="Proteomes" id="UP000255317">
    <property type="component" value="Unassembled WGS sequence"/>
</dbReference>
<protein>
    <submittedName>
        <fullName evidence="1">Uncharacterized protein</fullName>
    </submittedName>
</protein>
<accession>A0A370QFA9</accession>
<sequence length="228" mass="26567">MSPNAFQKKLNKNDWTMNKLRLVSLLVSFSITLTGCLEVGTQLASWNDLQENEEPNGRYEFLEDSGVKVYIPLEFEKISISEYQQIVREKYPEESQSFEIERMNQLKDADGELYLFFDKVSLASITVNTFPFTPLTKQDAQYVLGINRLEIEKNVENSPIEVERISSKYNGSKNDYIFKYVYKFTNTENDFDVYTTAYFITKNFQTVFINLNAGFNAHYDPFALKTIM</sequence>
<dbReference type="AlphaFoldDB" id="A0A370QFA9"/>